<comment type="caution">
    <text evidence="9">The sequence shown here is derived from an EMBL/GenBank/DDBJ whole genome shotgun (WGS) entry which is preliminary data.</text>
</comment>
<dbReference type="InterPro" id="IPR000209">
    <property type="entry name" value="Peptidase_S8/S53_dom"/>
</dbReference>
<feature type="active site" description="Charge relay system" evidence="5">
    <location>
        <position position="77"/>
    </location>
</feature>
<protein>
    <submittedName>
        <fullName evidence="9">S8 family serine peptidase</fullName>
    </submittedName>
</protein>
<evidence type="ECO:0000256" key="4">
    <source>
        <dbReference type="ARBA" id="ARBA00022825"/>
    </source>
</evidence>
<dbReference type="Gene3D" id="3.40.50.200">
    <property type="entry name" value="Peptidase S8/S53 domain"/>
    <property type="match status" value="1"/>
</dbReference>
<keyword evidence="10" id="KW-1185">Reference proteome</keyword>
<keyword evidence="3 5" id="KW-0378">Hydrolase</keyword>
<gene>
    <name evidence="9" type="ORF">Q3C12_18170</name>
</gene>
<evidence type="ECO:0000256" key="6">
    <source>
        <dbReference type="RuleBase" id="RU003355"/>
    </source>
</evidence>
<feature type="domain" description="SLH" evidence="8">
    <location>
        <begin position="733"/>
        <end position="796"/>
    </location>
</feature>
<dbReference type="PRINTS" id="PR00723">
    <property type="entry name" value="SUBTILISIN"/>
</dbReference>
<dbReference type="PANTHER" id="PTHR43399">
    <property type="entry name" value="SUBTILISIN-RELATED"/>
    <property type="match status" value="1"/>
</dbReference>
<comment type="similarity">
    <text evidence="1 5 6">Belongs to the peptidase S8 family.</text>
</comment>
<feature type="domain" description="SLH" evidence="8">
    <location>
        <begin position="797"/>
        <end position="848"/>
    </location>
</feature>
<dbReference type="PROSITE" id="PS51892">
    <property type="entry name" value="SUBTILASE"/>
    <property type="match status" value="1"/>
</dbReference>
<feature type="chain" id="PRO_5046038029" evidence="7">
    <location>
        <begin position="30"/>
        <end position="848"/>
    </location>
</feature>
<evidence type="ECO:0000256" key="7">
    <source>
        <dbReference type="SAM" id="SignalP"/>
    </source>
</evidence>
<reference evidence="9" key="1">
    <citation type="submission" date="2023-07" db="EMBL/GenBank/DDBJ databases">
        <authorList>
            <person name="Aktuganov G."/>
            <person name="Boyko T."/>
            <person name="Delegan Y."/>
            <person name="Galimzianova N."/>
            <person name="Gilvanova E."/>
            <person name="Korobov V."/>
            <person name="Kuzmina L."/>
            <person name="Melentiev A."/>
            <person name="Milman P."/>
            <person name="Ryabova A."/>
            <person name="Stupak E."/>
            <person name="Yasakov T."/>
            <person name="Zharikova N."/>
            <person name="Zhurenko E."/>
        </authorList>
    </citation>
    <scope>NUCLEOTIDE SEQUENCE</scope>
    <source>
        <strain evidence="9">IB-739</strain>
    </source>
</reference>
<dbReference type="EMBL" id="JAUMKJ010000021">
    <property type="protein sequence ID" value="MDO3678936.1"/>
    <property type="molecule type" value="Genomic_DNA"/>
</dbReference>
<name>A0ABT8VD67_9BACL</name>
<keyword evidence="7" id="KW-0732">Signal</keyword>
<dbReference type="PROSITE" id="PS00136">
    <property type="entry name" value="SUBTILASE_ASP"/>
    <property type="match status" value="1"/>
</dbReference>
<evidence type="ECO:0000256" key="5">
    <source>
        <dbReference type="PROSITE-ProRule" id="PRU01240"/>
    </source>
</evidence>
<feature type="domain" description="SLH" evidence="8">
    <location>
        <begin position="674"/>
        <end position="732"/>
    </location>
</feature>
<keyword evidence="4 5" id="KW-0720">Serine protease</keyword>
<accession>A0ABT8VD67</accession>
<dbReference type="PROSITE" id="PS00137">
    <property type="entry name" value="SUBTILASE_HIS"/>
    <property type="match status" value="1"/>
</dbReference>
<dbReference type="SUPFAM" id="SSF52743">
    <property type="entry name" value="Subtilisin-like"/>
    <property type="match status" value="1"/>
</dbReference>
<evidence type="ECO:0000256" key="3">
    <source>
        <dbReference type="ARBA" id="ARBA00022801"/>
    </source>
</evidence>
<evidence type="ECO:0000313" key="10">
    <source>
        <dbReference type="Proteomes" id="UP001168883"/>
    </source>
</evidence>
<dbReference type="InterPro" id="IPR051048">
    <property type="entry name" value="Peptidase_S8/S53_subtilisin"/>
</dbReference>
<dbReference type="PANTHER" id="PTHR43399:SF4">
    <property type="entry name" value="CELL WALL-ASSOCIATED PROTEASE"/>
    <property type="match status" value="1"/>
</dbReference>
<dbReference type="InterPro" id="IPR023828">
    <property type="entry name" value="Peptidase_S8_Ser-AS"/>
</dbReference>
<dbReference type="Proteomes" id="UP001168883">
    <property type="component" value="Unassembled WGS sequence"/>
</dbReference>
<dbReference type="InterPro" id="IPR001119">
    <property type="entry name" value="SLH_dom"/>
</dbReference>
<feature type="active site" description="Charge relay system" evidence="5">
    <location>
        <position position="110"/>
    </location>
</feature>
<dbReference type="Pfam" id="PF00395">
    <property type="entry name" value="SLH"/>
    <property type="match status" value="3"/>
</dbReference>
<dbReference type="InterPro" id="IPR023827">
    <property type="entry name" value="Peptidase_S8_Asp-AS"/>
</dbReference>
<dbReference type="PROSITE" id="PS00138">
    <property type="entry name" value="SUBTILASE_SER"/>
    <property type="match status" value="1"/>
</dbReference>
<organism evidence="9 10">
    <name type="scientific">Paenibacillus ehimensis</name>
    <dbReference type="NCBI Taxonomy" id="79264"/>
    <lineage>
        <taxon>Bacteria</taxon>
        <taxon>Bacillati</taxon>
        <taxon>Bacillota</taxon>
        <taxon>Bacilli</taxon>
        <taxon>Bacillales</taxon>
        <taxon>Paenibacillaceae</taxon>
        <taxon>Paenibacillus</taxon>
    </lineage>
</organism>
<dbReference type="SUPFAM" id="SSF89260">
    <property type="entry name" value="Collagen-binding domain"/>
    <property type="match status" value="2"/>
</dbReference>
<sequence length="848" mass="93177">MPDKKFNIIVILCLVLLGLSLVPFSSAIAAEEAGDVQISAYPTDPLVEKQAYLQQIHMNEAWDVATGNDSIVIAFVDTGVDLNHPDLTPNLVQGINLIEPGQPPRDENGHGTNVAGIIGAAANNDKGIAGILWKAKLMPVKAVENDGTGSEAKLGEGIRYAVDHGAKIVVLSLGLNKYSDYMSEIVRYAEAKGVLLVAATGNEGNSVKYPAAYPTVLAVGGMTADKKAHKQSNRGPEVDLVAPWDVFTTGIGGRYEHKDGTSMAAPQVAAVCALAWGKYPWMKPYQIRSLLRQTAEDLSGTGWSPGTGYGLLRADRVLKDPYSEHMYKRNDRKELATPISVSKTVSGSFENGSDPNWFSFEAPYDGSVKLELEMEPKGEVAVTHTDAGGAVKDYSLSAASPVTMPVTKGKNYLKLQLQNTAKRKLEFRLTTSFEIYQDAYADNGKQYKAYVLPAQSQTLKGTFHRNNDQDWYMLPVTQTGKLSVRLSVDTNRMDPVLFVQKRGEKGTTIDEGGEGEPESFPETDVYPGDYYIRVSNAEGYVPPITGEYTLAIQYKPKLLDPNGPHDKPYSATVMQSGAKYQGLLDKIGGANWFSLNIEEESLVELRLSGIPRNIRMTMSAYNGKLNPVDAVTNPDGASEALFSQLWQPGVYYIRLTADAAFDDRFYELKAEVKPLAGGYTDIKGHWAEAVIKQASERNMIDGYEHYRFMPDRPITRAEAAAVLVRGLKLTKQREVRYTDLGPEHWAYPFIAKAAQAEIIDGYPDGSLAPDRYLTRMEMAAMMARSMKMSGKQRGLSPFTDVKETDWGVGILKQLKAEGWITGFPDGTFRPESQATRAEFVTLLARMMN</sequence>
<dbReference type="InterPro" id="IPR036852">
    <property type="entry name" value="Peptidase_S8/S53_dom_sf"/>
</dbReference>
<feature type="active site" description="Charge relay system" evidence="5">
    <location>
        <position position="262"/>
    </location>
</feature>
<proteinExistence type="inferred from homology"/>
<dbReference type="PROSITE" id="PS51272">
    <property type="entry name" value="SLH"/>
    <property type="match status" value="3"/>
</dbReference>
<evidence type="ECO:0000313" key="9">
    <source>
        <dbReference type="EMBL" id="MDO3678936.1"/>
    </source>
</evidence>
<dbReference type="RefSeq" id="WP_302879150.1">
    <property type="nucleotide sequence ID" value="NZ_JAUMKJ010000021.1"/>
</dbReference>
<dbReference type="Gene3D" id="2.60.120.380">
    <property type="match status" value="3"/>
</dbReference>
<evidence type="ECO:0000259" key="8">
    <source>
        <dbReference type="PROSITE" id="PS51272"/>
    </source>
</evidence>
<evidence type="ECO:0000256" key="1">
    <source>
        <dbReference type="ARBA" id="ARBA00011073"/>
    </source>
</evidence>
<dbReference type="InterPro" id="IPR022398">
    <property type="entry name" value="Peptidase_S8_His-AS"/>
</dbReference>
<feature type="signal peptide" evidence="7">
    <location>
        <begin position="1"/>
        <end position="29"/>
    </location>
</feature>
<dbReference type="InterPro" id="IPR015500">
    <property type="entry name" value="Peptidase_S8_subtilisin-rel"/>
</dbReference>
<dbReference type="Pfam" id="PF00082">
    <property type="entry name" value="Peptidase_S8"/>
    <property type="match status" value="1"/>
</dbReference>
<keyword evidence="2 5" id="KW-0645">Protease</keyword>
<evidence type="ECO:0000256" key="2">
    <source>
        <dbReference type="ARBA" id="ARBA00022670"/>
    </source>
</evidence>